<evidence type="ECO:0000313" key="1">
    <source>
        <dbReference type="EMBL" id="PIO29893.1"/>
    </source>
</evidence>
<proteinExistence type="predicted"/>
<dbReference type="Proteomes" id="UP000228934">
    <property type="component" value="Unassembled WGS sequence"/>
</dbReference>
<gene>
    <name evidence="1" type="ORF">AB205_0066480</name>
</gene>
<protein>
    <submittedName>
        <fullName evidence="1">Uncharacterized protein</fullName>
    </submittedName>
</protein>
<sequence length="50" mass="5737">MKSWNAGHNSSNLCYRHHTVTSQSRDRLDSWFSAVLLISVLKFSILTSQI</sequence>
<accession>A0A2G9RRR3</accession>
<keyword evidence="2" id="KW-1185">Reference proteome</keyword>
<name>A0A2G9RRR3_AQUCT</name>
<organism evidence="1 2">
    <name type="scientific">Aquarana catesbeiana</name>
    <name type="common">American bullfrog</name>
    <name type="synonym">Rana catesbeiana</name>
    <dbReference type="NCBI Taxonomy" id="8400"/>
    <lineage>
        <taxon>Eukaryota</taxon>
        <taxon>Metazoa</taxon>
        <taxon>Chordata</taxon>
        <taxon>Craniata</taxon>
        <taxon>Vertebrata</taxon>
        <taxon>Euteleostomi</taxon>
        <taxon>Amphibia</taxon>
        <taxon>Batrachia</taxon>
        <taxon>Anura</taxon>
        <taxon>Neobatrachia</taxon>
        <taxon>Ranoidea</taxon>
        <taxon>Ranidae</taxon>
        <taxon>Aquarana</taxon>
    </lineage>
</organism>
<reference evidence="2" key="1">
    <citation type="journal article" date="2017" name="Nat. Commun.">
        <title>The North American bullfrog draft genome provides insight into hormonal regulation of long noncoding RNA.</title>
        <authorList>
            <person name="Hammond S.A."/>
            <person name="Warren R.L."/>
            <person name="Vandervalk B.P."/>
            <person name="Kucuk E."/>
            <person name="Khan H."/>
            <person name="Gibb E.A."/>
            <person name="Pandoh P."/>
            <person name="Kirk H."/>
            <person name="Zhao Y."/>
            <person name="Jones M."/>
            <person name="Mungall A.J."/>
            <person name="Coope R."/>
            <person name="Pleasance S."/>
            <person name="Moore R.A."/>
            <person name="Holt R.A."/>
            <person name="Round J.M."/>
            <person name="Ohora S."/>
            <person name="Walle B.V."/>
            <person name="Veldhoen N."/>
            <person name="Helbing C.C."/>
            <person name="Birol I."/>
        </authorList>
    </citation>
    <scope>NUCLEOTIDE SEQUENCE [LARGE SCALE GENOMIC DNA]</scope>
</reference>
<dbReference type="AlphaFoldDB" id="A0A2G9RRR3"/>
<dbReference type="EMBL" id="KV935783">
    <property type="protein sequence ID" value="PIO29893.1"/>
    <property type="molecule type" value="Genomic_DNA"/>
</dbReference>
<evidence type="ECO:0000313" key="2">
    <source>
        <dbReference type="Proteomes" id="UP000228934"/>
    </source>
</evidence>